<dbReference type="OrthoDB" id="79480at2759"/>
<comment type="caution">
    <text evidence="8">The sequence shown here is derived from an EMBL/GenBank/DDBJ whole genome shotgun (WGS) entry which is preliminary data.</text>
</comment>
<evidence type="ECO:0008006" key="10">
    <source>
        <dbReference type="Google" id="ProtNLM"/>
    </source>
</evidence>
<evidence type="ECO:0000259" key="7">
    <source>
        <dbReference type="Pfam" id="PF21796"/>
    </source>
</evidence>
<organism evidence="8 9">
    <name type="scientific">Cytospora leucostoma</name>
    <dbReference type="NCBI Taxonomy" id="1230097"/>
    <lineage>
        <taxon>Eukaryota</taxon>
        <taxon>Fungi</taxon>
        <taxon>Dikarya</taxon>
        <taxon>Ascomycota</taxon>
        <taxon>Pezizomycotina</taxon>
        <taxon>Sordariomycetes</taxon>
        <taxon>Sordariomycetidae</taxon>
        <taxon>Diaporthales</taxon>
        <taxon>Cytosporaceae</taxon>
        <taxon>Cytospora</taxon>
    </lineage>
</organism>
<evidence type="ECO:0000259" key="6">
    <source>
        <dbReference type="Pfam" id="PF12253"/>
    </source>
</evidence>
<dbReference type="PANTHER" id="PTHR15272">
    <property type="entry name" value="CHROMATIN ASSEMBLY FACTOR 1 SUBUNIT A CAF-1 SUBUNIT A"/>
    <property type="match status" value="1"/>
</dbReference>
<evidence type="ECO:0000256" key="2">
    <source>
        <dbReference type="ARBA" id="ARBA00022763"/>
    </source>
</evidence>
<keyword evidence="3" id="KW-0234">DNA repair</keyword>
<dbReference type="Pfam" id="PF21796">
    <property type="entry name" value="Cac1_C"/>
    <property type="match status" value="1"/>
</dbReference>
<feature type="region of interest" description="Disordered" evidence="5">
    <location>
        <begin position="1"/>
        <end position="159"/>
    </location>
</feature>
<dbReference type="AlphaFoldDB" id="A0A423VH38"/>
<feature type="region of interest" description="Disordered" evidence="5">
    <location>
        <begin position="440"/>
        <end position="466"/>
    </location>
</feature>
<keyword evidence="4" id="KW-0539">Nucleus</keyword>
<dbReference type="PANTHER" id="PTHR15272:SF0">
    <property type="entry name" value="CHROMATIN ASSEMBLY FACTOR 1 SUBUNIT A"/>
    <property type="match status" value="1"/>
</dbReference>
<evidence type="ECO:0000256" key="5">
    <source>
        <dbReference type="SAM" id="MobiDB-lite"/>
    </source>
</evidence>
<evidence type="ECO:0000256" key="4">
    <source>
        <dbReference type="ARBA" id="ARBA00023242"/>
    </source>
</evidence>
<dbReference type="InterPro" id="IPR048800">
    <property type="entry name" value="Cac1-like_C"/>
</dbReference>
<dbReference type="STRING" id="1230097.A0A423VH38"/>
<evidence type="ECO:0000256" key="3">
    <source>
        <dbReference type="ARBA" id="ARBA00023204"/>
    </source>
</evidence>
<dbReference type="InterPro" id="IPR022043">
    <property type="entry name" value="CAF1A_DD"/>
</dbReference>
<sequence length="558" mass="62801">MSPSRIAPVDNTQNQPAATMTSFQTTLTTGLVPPAKKRKRLTAEEKTAQEEERAAKKAETDAAKKAKEAEKEQKRKEKEEELERKAKEKKEKEEEAEQKKKEKEAKDQEKEQKRKERQEAAEEKERKKREKQEEEDRKKRAQRKIEGFFAKKPLTPKKPQAAVADVAVGARSPSPVQAQTEYQKLATPFFIKENVKLAPNNFKDPKFQAVETSNLDDYLSGRRSPFTAKPFDPVKTLHLPTHYRRGKHRPSVRELLSEHNGLRSEPVGLTTESQLIRVENTRHSLKSIPMKHLKFHEDVRPAYYGTMTSVESVATLQKVAKNPIAKDLPLNYDYDSEAEWVDDDGEGDDVSLMDEDDIDEDDGEVMDDFLDDSEDFGRGPRFVTSTLEPESTGLCFEDRKRRNPDPQLYKFRMEFIDPSLEHHHSIDPFSKEYWAPEPKAAASKAPATTSKAPASSVKSTGGTTMPPPPIPASPFAALAAGSVAATSPTTVPQGLVKAERMDEFKAIVLEFSFLAKAALTQTLKKKLGNCSLPEIKATLDYVAEKPTKKGDWQIKKGL</sequence>
<dbReference type="GO" id="GO:0005634">
    <property type="term" value="C:nucleus"/>
    <property type="evidence" value="ECO:0007669"/>
    <property type="project" value="UniProtKB-SubCell"/>
</dbReference>
<dbReference type="Pfam" id="PF12253">
    <property type="entry name" value="CAF1A_dimeriz"/>
    <property type="match status" value="1"/>
</dbReference>
<proteinExistence type="predicted"/>
<feature type="domain" description="Chromatin assembly factor 1 subunit Cac1-like C-terminal" evidence="7">
    <location>
        <begin position="501"/>
        <end position="554"/>
    </location>
</feature>
<keyword evidence="9" id="KW-1185">Reference proteome</keyword>
<evidence type="ECO:0000256" key="1">
    <source>
        <dbReference type="ARBA" id="ARBA00004123"/>
    </source>
</evidence>
<feature type="compositionally biased region" description="Low complexity" evidence="5">
    <location>
        <begin position="440"/>
        <end position="464"/>
    </location>
</feature>
<feature type="domain" description="Chromatin assembly factor 1 subunit A dimerization" evidence="6">
    <location>
        <begin position="291"/>
        <end position="363"/>
    </location>
</feature>
<feature type="compositionally biased region" description="Basic and acidic residues" evidence="5">
    <location>
        <begin position="41"/>
        <end position="146"/>
    </location>
</feature>
<feature type="compositionally biased region" description="Polar residues" evidence="5">
    <location>
        <begin position="10"/>
        <end position="29"/>
    </location>
</feature>
<comment type="subcellular location">
    <subcellularLocation>
        <location evidence="1">Nucleus</location>
    </subcellularLocation>
</comment>
<protein>
    <recommendedName>
        <fullName evidence="10">Chromatin assembly factor 1 subunit A</fullName>
    </recommendedName>
</protein>
<name>A0A423VH38_9PEZI</name>
<keyword evidence="2" id="KW-0227">DNA damage</keyword>
<gene>
    <name evidence="8" type="ORF">VPNG_09896</name>
</gene>
<evidence type="ECO:0000313" key="8">
    <source>
        <dbReference type="EMBL" id="ROV90257.1"/>
    </source>
</evidence>
<accession>A0A423VH38</accession>
<dbReference type="GO" id="GO:0006334">
    <property type="term" value="P:nucleosome assembly"/>
    <property type="evidence" value="ECO:0007669"/>
    <property type="project" value="TreeGrafter"/>
</dbReference>
<evidence type="ECO:0000313" key="9">
    <source>
        <dbReference type="Proteomes" id="UP000285146"/>
    </source>
</evidence>
<reference evidence="8 9" key="1">
    <citation type="submission" date="2015-09" db="EMBL/GenBank/DDBJ databases">
        <title>Host preference determinants of Valsa canker pathogens revealed by comparative genomics.</title>
        <authorList>
            <person name="Yin Z."/>
            <person name="Huang L."/>
        </authorList>
    </citation>
    <scope>NUCLEOTIDE SEQUENCE [LARGE SCALE GENOMIC DNA]</scope>
    <source>
        <strain evidence="8 9">SXYLt</strain>
    </source>
</reference>
<dbReference type="EMBL" id="LKEB01000099">
    <property type="protein sequence ID" value="ROV90257.1"/>
    <property type="molecule type" value="Genomic_DNA"/>
</dbReference>
<dbReference type="InParanoid" id="A0A423VH38"/>
<dbReference type="GO" id="GO:0033186">
    <property type="term" value="C:CAF-1 complex"/>
    <property type="evidence" value="ECO:0007669"/>
    <property type="project" value="TreeGrafter"/>
</dbReference>
<dbReference type="Proteomes" id="UP000285146">
    <property type="component" value="Unassembled WGS sequence"/>
</dbReference>
<dbReference type="GO" id="GO:0006281">
    <property type="term" value="P:DNA repair"/>
    <property type="evidence" value="ECO:0007669"/>
    <property type="project" value="UniProtKB-KW"/>
</dbReference>